<proteinExistence type="predicted"/>
<dbReference type="AlphaFoldDB" id="A0A6J4UMH0"/>
<dbReference type="EMBL" id="CADCWI010000059">
    <property type="protein sequence ID" value="CAA9552143.1"/>
    <property type="molecule type" value="Genomic_DNA"/>
</dbReference>
<feature type="non-terminal residue" evidence="1">
    <location>
        <position position="41"/>
    </location>
</feature>
<organism evidence="1">
    <name type="scientific">uncultured Thermomicrobiales bacterium</name>
    <dbReference type="NCBI Taxonomy" id="1645740"/>
    <lineage>
        <taxon>Bacteria</taxon>
        <taxon>Pseudomonadati</taxon>
        <taxon>Thermomicrobiota</taxon>
        <taxon>Thermomicrobia</taxon>
        <taxon>Thermomicrobiales</taxon>
        <taxon>environmental samples</taxon>
    </lineage>
</organism>
<name>A0A6J4UMH0_9BACT</name>
<protein>
    <submittedName>
        <fullName evidence="1">Uncharacterized protein</fullName>
    </submittedName>
</protein>
<reference evidence="1" key="1">
    <citation type="submission" date="2020-02" db="EMBL/GenBank/DDBJ databases">
        <authorList>
            <person name="Meier V. D."/>
        </authorList>
    </citation>
    <scope>NUCLEOTIDE SEQUENCE</scope>
    <source>
        <strain evidence="1">AVDCRST_MAG43</strain>
    </source>
</reference>
<accession>A0A6J4UMH0</accession>
<feature type="non-terminal residue" evidence="1">
    <location>
        <position position="1"/>
    </location>
</feature>
<evidence type="ECO:0000313" key="1">
    <source>
        <dbReference type="EMBL" id="CAA9552143.1"/>
    </source>
</evidence>
<sequence>DIKVGNGPSVHREPLRLEGEGGSVEIPVCHATAAHHCLGSV</sequence>
<gene>
    <name evidence="1" type="ORF">AVDCRST_MAG43-1155</name>
</gene>